<evidence type="ECO:0000313" key="3">
    <source>
        <dbReference type="EMBL" id="NJQ00869.1"/>
    </source>
</evidence>
<dbReference type="RefSeq" id="WP_168101478.1">
    <property type="nucleotide sequence ID" value="NZ_JAATEN010000006.1"/>
</dbReference>
<accession>A0ABX1BT36</accession>
<dbReference type="EMBL" id="JAATEN010000006">
    <property type="protein sequence ID" value="NJQ00869.1"/>
    <property type="molecule type" value="Genomic_DNA"/>
</dbReference>
<dbReference type="InterPro" id="IPR003594">
    <property type="entry name" value="HATPase_dom"/>
</dbReference>
<keyword evidence="1" id="KW-0808">Transferase</keyword>
<keyword evidence="3" id="KW-0547">Nucleotide-binding</keyword>
<keyword evidence="4" id="KW-1185">Reference proteome</keyword>
<dbReference type="InterPro" id="IPR036890">
    <property type="entry name" value="HATPase_C_sf"/>
</dbReference>
<dbReference type="InterPro" id="IPR050267">
    <property type="entry name" value="Anti-sigma-factor_SerPK"/>
</dbReference>
<dbReference type="PANTHER" id="PTHR35526:SF3">
    <property type="entry name" value="ANTI-SIGMA-F FACTOR RSBW"/>
    <property type="match status" value="1"/>
</dbReference>
<name>A0ABX1BT36_9ACTN</name>
<keyword evidence="3" id="KW-0067">ATP-binding</keyword>
<dbReference type="GO" id="GO:0005524">
    <property type="term" value="F:ATP binding"/>
    <property type="evidence" value="ECO:0007669"/>
    <property type="project" value="UniProtKB-KW"/>
</dbReference>
<dbReference type="PANTHER" id="PTHR35526">
    <property type="entry name" value="ANTI-SIGMA-F FACTOR RSBW-RELATED"/>
    <property type="match status" value="1"/>
</dbReference>
<reference evidence="3 4" key="1">
    <citation type="submission" date="2020-03" db="EMBL/GenBank/DDBJ databases">
        <title>WGS of actinomycetes isolated from Thailand.</title>
        <authorList>
            <person name="Thawai C."/>
        </authorList>
    </citation>
    <scope>NUCLEOTIDE SEQUENCE [LARGE SCALE GENOMIC DNA]</scope>
    <source>
        <strain evidence="3 4">PLAI 1-29</strain>
    </source>
</reference>
<organism evidence="3 4">
    <name type="scientific">Streptomyces zingiberis</name>
    <dbReference type="NCBI Taxonomy" id="2053010"/>
    <lineage>
        <taxon>Bacteria</taxon>
        <taxon>Bacillati</taxon>
        <taxon>Actinomycetota</taxon>
        <taxon>Actinomycetes</taxon>
        <taxon>Kitasatosporales</taxon>
        <taxon>Streptomycetaceae</taxon>
        <taxon>Streptomyces</taxon>
    </lineage>
</organism>
<protein>
    <submittedName>
        <fullName evidence="3">ATP-binding protein</fullName>
    </submittedName>
</protein>
<dbReference type="Pfam" id="PF13581">
    <property type="entry name" value="HATPase_c_2"/>
    <property type="match status" value="1"/>
</dbReference>
<comment type="caution">
    <text evidence="3">The sequence shown here is derived from an EMBL/GenBank/DDBJ whole genome shotgun (WGS) entry which is preliminary data.</text>
</comment>
<feature type="domain" description="Histidine kinase/HSP90-like ATPase" evidence="2">
    <location>
        <begin position="13"/>
        <end position="129"/>
    </location>
</feature>
<dbReference type="Gene3D" id="3.30.565.10">
    <property type="entry name" value="Histidine kinase-like ATPase, C-terminal domain"/>
    <property type="match status" value="1"/>
</dbReference>
<evidence type="ECO:0000313" key="4">
    <source>
        <dbReference type="Proteomes" id="UP000695264"/>
    </source>
</evidence>
<proteinExistence type="predicted"/>
<sequence length="151" mass="16010">MLATPTPDCSLVFPPDPVWVRAAREAVRALLAAAGRPDLTGPALLLTSEVVTNAVNACRSKGCTTPVTVFAEWLGTSPGRLRVLVHDEAPGLPVRRTPRPDEESGRGLLLISAGADDWGVYRHGPGEGKATWFELGVRETEAVPVRPGQPA</sequence>
<keyword evidence="1" id="KW-0418">Kinase</keyword>
<dbReference type="SUPFAM" id="SSF55874">
    <property type="entry name" value="ATPase domain of HSP90 chaperone/DNA topoisomerase II/histidine kinase"/>
    <property type="match status" value="1"/>
</dbReference>
<evidence type="ECO:0000259" key="2">
    <source>
        <dbReference type="Pfam" id="PF13581"/>
    </source>
</evidence>
<dbReference type="Proteomes" id="UP000695264">
    <property type="component" value="Unassembled WGS sequence"/>
</dbReference>
<evidence type="ECO:0000256" key="1">
    <source>
        <dbReference type="ARBA" id="ARBA00022527"/>
    </source>
</evidence>
<dbReference type="CDD" id="cd16936">
    <property type="entry name" value="HATPase_RsbW-like"/>
    <property type="match status" value="1"/>
</dbReference>
<keyword evidence="1" id="KW-0723">Serine/threonine-protein kinase</keyword>
<gene>
    <name evidence="3" type="ORF">HCK00_10075</name>
</gene>